<proteinExistence type="predicted"/>
<protein>
    <submittedName>
        <fullName evidence="1">Uncharacterized protein</fullName>
    </submittedName>
</protein>
<comment type="caution">
    <text evidence="1">The sequence shown here is derived from an EMBL/GenBank/DDBJ whole genome shotgun (WGS) entry which is preliminary data.</text>
</comment>
<keyword evidence="2" id="KW-1185">Reference proteome</keyword>
<accession>A0A7X0NUU6</accession>
<name>A0A7X0NUU6_9ACTN</name>
<reference evidence="1 2" key="1">
    <citation type="submission" date="2020-08" db="EMBL/GenBank/DDBJ databases">
        <title>Sequencing the genomes of 1000 actinobacteria strains.</title>
        <authorList>
            <person name="Klenk H.-P."/>
        </authorList>
    </citation>
    <scope>NUCLEOTIDE SEQUENCE [LARGE SCALE GENOMIC DNA]</scope>
    <source>
        <strain evidence="1 2">DSM 43768</strain>
    </source>
</reference>
<dbReference type="Proteomes" id="UP000565579">
    <property type="component" value="Unassembled WGS sequence"/>
</dbReference>
<evidence type="ECO:0000313" key="2">
    <source>
        <dbReference type="Proteomes" id="UP000565579"/>
    </source>
</evidence>
<gene>
    <name evidence="1" type="ORF">HD593_004853</name>
</gene>
<sequence>MIALPGSGRRGVPACSPAADTSVTSMTFMARPEPLGHAGLAVAAARMGTVEC</sequence>
<organism evidence="1 2">
    <name type="scientific">Nonomuraea rubra</name>
    <dbReference type="NCBI Taxonomy" id="46180"/>
    <lineage>
        <taxon>Bacteria</taxon>
        <taxon>Bacillati</taxon>
        <taxon>Actinomycetota</taxon>
        <taxon>Actinomycetes</taxon>
        <taxon>Streptosporangiales</taxon>
        <taxon>Streptosporangiaceae</taxon>
        <taxon>Nonomuraea</taxon>
    </lineage>
</organism>
<dbReference type="AlphaFoldDB" id="A0A7X0NUU6"/>
<dbReference type="RefSeq" id="WP_185104394.1">
    <property type="nucleotide sequence ID" value="NZ_BAAAXY010000288.1"/>
</dbReference>
<evidence type="ECO:0000313" key="1">
    <source>
        <dbReference type="EMBL" id="MBB6550058.1"/>
    </source>
</evidence>
<dbReference type="EMBL" id="JACHMI010000001">
    <property type="protein sequence ID" value="MBB6550058.1"/>
    <property type="molecule type" value="Genomic_DNA"/>
</dbReference>